<proteinExistence type="predicted"/>
<dbReference type="RefSeq" id="WP_017041785.1">
    <property type="nucleotide sequence ID" value="NZ_AJYQ02000020.1"/>
</dbReference>
<dbReference type="STRING" id="1187848.A1QO_04155"/>
<protein>
    <submittedName>
        <fullName evidence="1">Uncharacterized protein</fullName>
    </submittedName>
</protein>
<gene>
    <name evidence="1" type="ORF">A1QO_04155</name>
</gene>
<evidence type="ECO:0000313" key="2">
    <source>
        <dbReference type="Proteomes" id="UP000094741"/>
    </source>
</evidence>
<dbReference type="Proteomes" id="UP000094741">
    <property type="component" value="Unassembled WGS sequence"/>
</dbReference>
<accession>A0A1E5BIM9</accession>
<evidence type="ECO:0000313" key="1">
    <source>
        <dbReference type="EMBL" id="OEE37305.1"/>
    </source>
</evidence>
<reference evidence="1 2" key="1">
    <citation type="journal article" date="2012" name="Science">
        <title>Ecological populations of bacteria act as socially cohesive units of antibiotic production and resistance.</title>
        <authorList>
            <person name="Cordero O.X."/>
            <person name="Wildschutte H."/>
            <person name="Kirkup B."/>
            <person name="Proehl S."/>
            <person name="Ngo L."/>
            <person name="Hussain F."/>
            <person name="Le Roux F."/>
            <person name="Mincer T."/>
            <person name="Polz M.F."/>
        </authorList>
    </citation>
    <scope>NUCLEOTIDE SEQUENCE [LARGE SCALE GENOMIC DNA]</scope>
    <source>
        <strain evidence="1 2">ZF-129</strain>
    </source>
</reference>
<comment type="caution">
    <text evidence="1">The sequence shown here is derived from an EMBL/GenBank/DDBJ whole genome shotgun (WGS) entry which is preliminary data.</text>
</comment>
<dbReference type="AlphaFoldDB" id="A0A1E5BIM9"/>
<dbReference type="EMBL" id="AJYQ02000020">
    <property type="protein sequence ID" value="OEE37305.1"/>
    <property type="molecule type" value="Genomic_DNA"/>
</dbReference>
<name>A0A1E5BIM9_9VIBR</name>
<sequence length="145" mass="16904">MATIIVTMLKRDFDLHKNLLDDEYVGEMSGDSSNEIDDTLVETVQWQSFDIKPRSISDFIDFCKSNTIPVDIAYCKYGDDYDQNGDYHARYSSSGELIIIDNIDTTWKKRWETLKQMYETEKENIDDYICNEIAKTTPLTWASQL</sequence>
<organism evidence="1 2">
    <name type="scientific">Vibrio genomosp. F10 str. ZF-129</name>
    <dbReference type="NCBI Taxonomy" id="1187848"/>
    <lineage>
        <taxon>Bacteria</taxon>
        <taxon>Pseudomonadati</taxon>
        <taxon>Pseudomonadota</taxon>
        <taxon>Gammaproteobacteria</taxon>
        <taxon>Vibrionales</taxon>
        <taxon>Vibrionaceae</taxon>
        <taxon>Vibrio</taxon>
    </lineage>
</organism>